<feature type="domain" description="PPIase FKBP-type" evidence="7">
    <location>
        <begin position="271"/>
        <end position="359"/>
    </location>
</feature>
<gene>
    <name evidence="8" type="primary">FKB39</name>
</gene>
<organism evidence="8">
    <name type="scientific">Lepeophtheirus salmonis</name>
    <name type="common">Salmon louse</name>
    <name type="synonym">Caligus salmonis</name>
    <dbReference type="NCBI Taxonomy" id="72036"/>
    <lineage>
        <taxon>Eukaryota</taxon>
        <taxon>Metazoa</taxon>
        <taxon>Ecdysozoa</taxon>
        <taxon>Arthropoda</taxon>
        <taxon>Crustacea</taxon>
        <taxon>Multicrustacea</taxon>
        <taxon>Hexanauplia</taxon>
        <taxon>Copepoda</taxon>
        <taxon>Siphonostomatoida</taxon>
        <taxon>Caligidae</taxon>
        <taxon>Lepeophtheirus</taxon>
    </lineage>
</organism>
<evidence type="ECO:0000259" key="7">
    <source>
        <dbReference type="PROSITE" id="PS50059"/>
    </source>
</evidence>
<dbReference type="Gene3D" id="2.60.120.340">
    <property type="entry name" value="Nucleoplasmin core domain"/>
    <property type="match status" value="1"/>
</dbReference>
<dbReference type="GO" id="GO:0000785">
    <property type="term" value="C:chromatin"/>
    <property type="evidence" value="ECO:0007669"/>
    <property type="project" value="TreeGrafter"/>
</dbReference>
<feature type="compositionally biased region" description="Basic and acidic residues" evidence="6">
    <location>
        <begin position="200"/>
        <end position="211"/>
    </location>
</feature>
<protein>
    <recommendedName>
        <fullName evidence="4">FK506-binding protein</fullName>
        <ecNumber evidence="4">5.2.1.8</ecNumber>
    </recommendedName>
</protein>
<accession>D3PG52</accession>
<dbReference type="Gene3D" id="3.10.50.40">
    <property type="match status" value="1"/>
</dbReference>
<comment type="similarity">
    <text evidence="4">Belongs to the FKBP-type PPIase family.</text>
</comment>
<feature type="region of interest" description="Disordered" evidence="6">
    <location>
        <begin position="87"/>
        <end position="252"/>
    </location>
</feature>
<proteinExistence type="evidence at transcript level"/>
<dbReference type="PANTHER" id="PTHR43811">
    <property type="entry name" value="FKBP-TYPE PEPTIDYL-PROLYL CIS-TRANS ISOMERASE FKPA"/>
    <property type="match status" value="1"/>
</dbReference>
<name>D3PG52_LEPSM</name>
<evidence type="ECO:0000256" key="6">
    <source>
        <dbReference type="SAM" id="MobiDB-lite"/>
    </source>
</evidence>
<dbReference type="InterPro" id="IPR041232">
    <property type="entry name" value="NPL"/>
</dbReference>
<dbReference type="PANTHER" id="PTHR43811:SF19">
    <property type="entry name" value="39 KDA FK506-BINDING NUCLEAR PROTEIN"/>
    <property type="match status" value="1"/>
</dbReference>
<dbReference type="SUPFAM" id="SSF54534">
    <property type="entry name" value="FKBP-like"/>
    <property type="match status" value="1"/>
</dbReference>
<dbReference type="InterPro" id="IPR001179">
    <property type="entry name" value="PPIase_FKBP_dom"/>
</dbReference>
<keyword evidence="3 4" id="KW-0413">Isomerase</keyword>
<comment type="catalytic activity">
    <reaction evidence="1 4 5">
        <text>[protein]-peptidylproline (omega=180) = [protein]-peptidylproline (omega=0)</text>
        <dbReference type="Rhea" id="RHEA:16237"/>
        <dbReference type="Rhea" id="RHEA-COMP:10747"/>
        <dbReference type="Rhea" id="RHEA-COMP:10748"/>
        <dbReference type="ChEBI" id="CHEBI:83833"/>
        <dbReference type="ChEBI" id="CHEBI:83834"/>
        <dbReference type="EC" id="5.2.1.8"/>
    </reaction>
</comment>
<evidence type="ECO:0000256" key="1">
    <source>
        <dbReference type="ARBA" id="ARBA00000971"/>
    </source>
</evidence>
<evidence type="ECO:0000256" key="5">
    <source>
        <dbReference type="PROSITE-ProRule" id="PRU00277"/>
    </source>
</evidence>
<reference evidence="8" key="1">
    <citation type="submission" date="2010-03" db="EMBL/GenBank/DDBJ databases">
        <title>Lepeophtheirus salmonis ESTs and full-length cDNAs.</title>
        <authorList>
            <person name="Yasuike M."/>
            <person name="von Schalburg K."/>
            <person name="Cooper G."/>
            <person name="Leong J."/>
            <person name="Jones S.R.M."/>
            <person name="Koop B.F."/>
        </authorList>
    </citation>
    <scope>NUCLEOTIDE SEQUENCE</scope>
    <source>
        <tissue evidence="8">Whole</tissue>
    </source>
</reference>
<dbReference type="OrthoDB" id="1902587at2759"/>
<dbReference type="EC" id="5.2.1.8" evidence="4"/>
<feature type="compositionally biased region" description="Acidic residues" evidence="6">
    <location>
        <begin position="170"/>
        <end position="194"/>
    </location>
</feature>
<dbReference type="FunFam" id="3.10.50.40:FF:000006">
    <property type="entry name" value="Peptidyl-prolyl cis-trans isomerase"/>
    <property type="match status" value="1"/>
</dbReference>
<evidence type="ECO:0000256" key="3">
    <source>
        <dbReference type="ARBA" id="ARBA00023235"/>
    </source>
</evidence>
<evidence type="ECO:0000256" key="2">
    <source>
        <dbReference type="ARBA" id="ARBA00023110"/>
    </source>
</evidence>
<keyword evidence="2 4" id="KW-0697">Rotamase</keyword>
<dbReference type="InterPro" id="IPR046357">
    <property type="entry name" value="PPIase_dom_sf"/>
</dbReference>
<dbReference type="Pfam" id="PF00254">
    <property type="entry name" value="FKBP_C"/>
    <property type="match status" value="1"/>
</dbReference>
<dbReference type="GO" id="GO:0005730">
    <property type="term" value="C:nucleolus"/>
    <property type="evidence" value="ECO:0007669"/>
    <property type="project" value="TreeGrafter"/>
</dbReference>
<dbReference type="Pfam" id="PF17800">
    <property type="entry name" value="NPL"/>
    <property type="match status" value="1"/>
</dbReference>
<feature type="compositionally biased region" description="Acidic residues" evidence="6">
    <location>
        <begin position="146"/>
        <end position="163"/>
    </location>
</feature>
<dbReference type="InterPro" id="IPR023566">
    <property type="entry name" value="PPIase_Fpr3/Fpr4-like"/>
</dbReference>
<dbReference type="AlphaFoldDB" id="D3PG52"/>
<dbReference type="GO" id="GO:0003755">
    <property type="term" value="F:peptidyl-prolyl cis-trans isomerase activity"/>
    <property type="evidence" value="ECO:0007669"/>
    <property type="project" value="UniProtKB-KW"/>
</dbReference>
<evidence type="ECO:0000313" key="8">
    <source>
        <dbReference type="EMBL" id="ADD24248.1"/>
    </source>
</evidence>
<dbReference type="PROSITE" id="PS50059">
    <property type="entry name" value="FKBP_PPIASE"/>
    <property type="match status" value="1"/>
</dbReference>
<evidence type="ECO:0000256" key="4">
    <source>
        <dbReference type="PIRNR" id="PIRNR001473"/>
    </source>
</evidence>
<dbReference type="PIRSF" id="PIRSF001473">
    <property type="entry name" value="FK506-bp_FPR3"/>
    <property type="match status" value="1"/>
</dbReference>
<dbReference type="EMBL" id="BT120608">
    <property type="protein sequence ID" value="ADD24248.1"/>
    <property type="molecule type" value="mRNA"/>
</dbReference>
<sequence>MAAVEATTLGSKITSVFVEAGGDEFLICNLNNSNLNVHLDLNFLEGEKIGFRATGPGTVHLTGYLIPDTDDMIDDLDSESECFEEHEEEAPVLVNGKGKNTKRKPDNSLIDTPNKKAKKELELARAKKVQSDLNLKKKSQKKVESSDDDNDVEADDDTSDDGILDFTENYAEEEDSVDESDDEYEDDSSVEEGDSSPTKKILEKIANKKESSLTTPKNNKKKDNASTPKGATPKSAVKEQPKTPKSPKSFNVNGIQCEDIRVGSGPEVKKGKIIGMYYDGRLKNNNKRFDATLQGKPFKFRLGSGEVIKGWDLGFEGMKVGGKRRLTIPPKLAYGTHGAPPDIPPNSTLVFEVECKFVK</sequence>